<evidence type="ECO:0000259" key="13">
    <source>
        <dbReference type="PROSITE" id="PS00794"/>
    </source>
</evidence>
<evidence type="ECO:0000256" key="8">
    <source>
        <dbReference type="ARBA" id="ARBA00022840"/>
    </source>
</evidence>
<dbReference type="EC" id="2.7.6.3" evidence="3"/>
<gene>
    <name evidence="14" type="ORF">SAMN02745204_00343</name>
</gene>
<evidence type="ECO:0000256" key="6">
    <source>
        <dbReference type="ARBA" id="ARBA00022741"/>
    </source>
</evidence>
<dbReference type="PANTHER" id="PTHR43071">
    <property type="entry name" value="2-AMINO-4-HYDROXY-6-HYDROXYMETHYLDIHYDROPTERIDINE PYROPHOSPHOKINASE"/>
    <property type="match status" value="1"/>
</dbReference>
<dbReference type="GO" id="GO:0005524">
    <property type="term" value="F:ATP binding"/>
    <property type="evidence" value="ECO:0007669"/>
    <property type="project" value="UniProtKB-KW"/>
</dbReference>
<reference evidence="15" key="1">
    <citation type="submission" date="2016-11" db="EMBL/GenBank/DDBJ databases">
        <authorList>
            <person name="Varghese N."/>
            <person name="Submissions S."/>
        </authorList>
    </citation>
    <scope>NUCLEOTIDE SEQUENCE [LARGE SCALE GENOMIC DNA]</scope>
    <source>
        <strain evidence="15">DSM 14834</strain>
    </source>
</reference>
<dbReference type="PROSITE" id="PS00794">
    <property type="entry name" value="HPPK"/>
    <property type="match status" value="1"/>
</dbReference>
<dbReference type="AlphaFoldDB" id="A0A1M4T402"/>
<dbReference type="GO" id="GO:0046654">
    <property type="term" value="P:tetrahydrofolate biosynthetic process"/>
    <property type="evidence" value="ECO:0007669"/>
    <property type="project" value="UniProtKB-UniPathway"/>
</dbReference>
<dbReference type="GO" id="GO:0046656">
    <property type="term" value="P:folic acid biosynthetic process"/>
    <property type="evidence" value="ECO:0007669"/>
    <property type="project" value="UniProtKB-KW"/>
</dbReference>
<dbReference type="GO" id="GO:0003848">
    <property type="term" value="F:2-amino-4-hydroxy-6-hydroxymethyldihydropteridine diphosphokinase activity"/>
    <property type="evidence" value="ECO:0007669"/>
    <property type="project" value="UniProtKB-EC"/>
</dbReference>
<dbReference type="PANTHER" id="PTHR43071:SF1">
    <property type="entry name" value="2-AMINO-4-HYDROXY-6-HYDROXYMETHYLDIHYDROPTERIDINE PYROPHOSPHOKINASE"/>
    <property type="match status" value="1"/>
</dbReference>
<keyword evidence="6" id="KW-0547">Nucleotide-binding</keyword>
<dbReference type="STRING" id="213588.SAMN02745204_00343"/>
<evidence type="ECO:0000256" key="11">
    <source>
        <dbReference type="ARBA" id="ARBA00029766"/>
    </source>
</evidence>
<evidence type="ECO:0000256" key="1">
    <source>
        <dbReference type="ARBA" id="ARBA00005051"/>
    </source>
</evidence>
<evidence type="ECO:0000256" key="10">
    <source>
        <dbReference type="ARBA" id="ARBA00029409"/>
    </source>
</evidence>
<evidence type="ECO:0000313" key="15">
    <source>
        <dbReference type="Proteomes" id="UP000242857"/>
    </source>
</evidence>
<evidence type="ECO:0000256" key="2">
    <source>
        <dbReference type="ARBA" id="ARBA00005810"/>
    </source>
</evidence>
<organism evidence="14 15">
    <name type="scientific">Thermomonas hydrothermalis</name>
    <dbReference type="NCBI Taxonomy" id="213588"/>
    <lineage>
        <taxon>Bacteria</taxon>
        <taxon>Pseudomonadati</taxon>
        <taxon>Pseudomonadota</taxon>
        <taxon>Gammaproteobacteria</taxon>
        <taxon>Lysobacterales</taxon>
        <taxon>Lysobacteraceae</taxon>
        <taxon>Thermomonas</taxon>
    </lineage>
</organism>
<dbReference type="SUPFAM" id="SSF55083">
    <property type="entry name" value="6-hydroxymethyl-7,8-dihydropterin pyrophosphokinase, HPPK"/>
    <property type="match status" value="1"/>
</dbReference>
<dbReference type="OrthoDB" id="9808041at2"/>
<proteinExistence type="inferred from homology"/>
<dbReference type="UniPathway" id="UPA00077">
    <property type="reaction ID" value="UER00155"/>
</dbReference>
<dbReference type="RefSeq" id="WP_072754906.1">
    <property type="nucleotide sequence ID" value="NZ_FQUK01000004.1"/>
</dbReference>
<keyword evidence="5" id="KW-0808">Transferase</keyword>
<keyword evidence="8" id="KW-0067">ATP-binding</keyword>
<evidence type="ECO:0000313" key="14">
    <source>
        <dbReference type="EMBL" id="SHE39262.1"/>
    </source>
</evidence>
<dbReference type="Pfam" id="PF01288">
    <property type="entry name" value="HPPK"/>
    <property type="match status" value="1"/>
</dbReference>
<evidence type="ECO:0000256" key="9">
    <source>
        <dbReference type="ARBA" id="ARBA00022909"/>
    </source>
</evidence>
<dbReference type="Proteomes" id="UP000242857">
    <property type="component" value="Unassembled WGS sequence"/>
</dbReference>
<name>A0A1M4T402_9GAMM</name>
<dbReference type="NCBIfam" id="TIGR01498">
    <property type="entry name" value="folK"/>
    <property type="match status" value="1"/>
</dbReference>
<dbReference type="InterPro" id="IPR035907">
    <property type="entry name" value="Hppk_sf"/>
</dbReference>
<keyword evidence="15" id="KW-1185">Reference proteome</keyword>
<keyword evidence="7 14" id="KW-0418">Kinase</keyword>
<dbReference type="CDD" id="cd00483">
    <property type="entry name" value="HPPK"/>
    <property type="match status" value="1"/>
</dbReference>
<evidence type="ECO:0000256" key="7">
    <source>
        <dbReference type="ARBA" id="ARBA00022777"/>
    </source>
</evidence>
<dbReference type="GO" id="GO:0016301">
    <property type="term" value="F:kinase activity"/>
    <property type="evidence" value="ECO:0007669"/>
    <property type="project" value="UniProtKB-KW"/>
</dbReference>
<dbReference type="Gene3D" id="3.30.70.560">
    <property type="entry name" value="7,8-Dihydro-6-hydroxymethylpterin-pyrophosphokinase HPPK"/>
    <property type="match status" value="1"/>
</dbReference>
<sequence>MTEKTRAYIGIGANLGDPVKAVQEALQALAALPESRLLAVSRLYRTPAWGRIDQPDFINAAAVLETTLTPQALLAALQAIELKAGRDRRSETAARRWGPRVLDLDLLLYGEQVINEPGLRVPHPYLHERAFALVPLAEIAPEAPFPGHGSVGEALRLVDPAGIEPIDAVP</sequence>
<comment type="pathway">
    <text evidence="1">Cofactor biosynthesis; tetrahydrofolate biosynthesis; 2-amino-4-hydroxy-6-hydroxymethyl-7,8-dihydropteridine diphosphate from 7,8-dihydroneopterin triphosphate: step 4/4.</text>
</comment>
<comment type="similarity">
    <text evidence="2">Belongs to the HPPK family.</text>
</comment>
<evidence type="ECO:0000256" key="5">
    <source>
        <dbReference type="ARBA" id="ARBA00022679"/>
    </source>
</evidence>
<feature type="domain" description="7,8-dihydro-6-hydroxymethylpterin-pyrophosphokinase" evidence="13">
    <location>
        <begin position="96"/>
        <end position="107"/>
    </location>
</feature>
<evidence type="ECO:0000256" key="4">
    <source>
        <dbReference type="ARBA" id="ARBA00016218"/>
    </source>
</evidence>
<dbReference type="InterPro" id="IPR000550">
    <property type="entry name" value="Hppk"/>
</dbReference>
<comment type="function">
    <text evidence="10">Catalyzes the transfer of pyrophosphate from adenosine triphosphate (ATP) to 6-hydroxymethyl-7,8-dihydropterin, an enzymatic step in folate biosynthesis pathway.</text>
</comment>
<keyword evidence="9" id="KW-0289">Folate biosynthesis</keyword>
<evidence type="ECO:0000256" key="12">
    <source>
        <dbReference type="ARBA" id="ARBA00033413"/>
    </source>
</evidence>
<protein>
    <recommendedName>
        <fullName evidence="4">2-amino-4-hydroxy-6-hydroxymethyldihydropteridine pyrophosphokinase</fullName>
        <ecNumber evidence="3">2.7.6.3</ecNumber>
    </recommendedName>
    <alternativeName>
        <fullName evidence="11">6-hydroxymethyl-7,8-dihydropterin pyrophosphokinase</fullName>
    </alternativeName>
    <alternativeName>
        <fullName evidence="12">7,8-dihydro-6-hydroxymethylpterin-pyrophosphokinase</fullName>
    </alternativeName>
</protein>
<dbReference type="EMBL" id="FQUK01000004">
    <property type="protein sequence ID" value="SHE39262.1"/>
    <property type="molecule type" value="Genomic_DNA"/>
</dbReference>
<accession>A0A1M4T402</accession>
<evidence type="ECO:0000256" key="3">
    <source>
        <dbReference type="ARBA" id="ARBA00013253"/>
    </source>
</evidence>